<keyword evidence="2" id="KW-1185">Reference proteome</keyword>
<name>A0A8X6TH94_NEPPI</name>
<dbReference type="Proteomes" id="UP000887013">
    <property type="component" value="Unassembled WGS sequence"/>
</dbReference>
<protein>
    <submittedName>
        <fullName evidence="1">Uncharacterized protein</fullName>
    </submittedName>
</protein>
<gene>
    <name evidence="1" type="ORF">NPIL_216001</name>
</gene>
<proteinExistence type="predicted"/>
<comment type="caution">
    <text evidence="1">The sequence shown here is derived from an EMBL/GenBank/DDBJ whole genome shotgun (WGS) entry which is preliminary data.</text>
</comment>
<dbReference type="AlphaFoldDB" id="A0A8X6TH94"/>
<dbReference type="EMBL" id="BMAW01008854">
    <property type="protein sequence ID" value="GFT10718.1"/>
    <property type="molecule type" value="Genomic_DNA"/>
</dbReference>
<evidence type="ECO:0000313" key="2">
    <source>
        <dbReference type="Proteomes" id="UP000887013"/>
    </source>
</evidence>
<reference evidence="1" key="1">
    <citation type="submission" date="2020-08" db="EMBL/GenBank/DDBJ databases">
        <title>Multicomponent nature underlies the extraordinary mechanical properties of spider dragline silk.</title>
        <authorList>
            <person name="Kono N."/>
            <person name="Nakamura H."/>
            <person name="Mori M."/>
            <person name="Yoshida Y."/>
            <person name="Ohtoshi R."/>
            <person name="Malay A.D."/>
            <person name="Moran D.A.P."/>
            <person name="Tomita M."/>
            <person name="Numata K."/>
            <person name="Arakawa K."/>
        </authorList>
    </citation>
    <scope>NUCLEOTIDE SEQUENCE</scope>
</reference>
<evidence type="ECO:0000313" key="1">
    <source>
        <dbReference type="EMBL" id="GFT10718.1"/>
    </source>
</evidence>
<organism evidence="1 2">
    <name type="scientific">Nephila pilipes</name>
    <name type="common">Giant wood spider</name>
    <name type="synonym">Nephila maculata</name>
    <dbReference type="NCBI Taxonomy" id="299642"/>
    <lineage>
        <taxon>Eukaryota</taxon>
        <taxon>Metazoa</taxon>
        <taxon>Ecdysozoa</taxon>
        <taxon>Arthropoda</taxon>
        <taxon>Chelicerata</taxon>
        <taxon>Arachnida</taxon>
        <taxon>Araneae</taxon>
        <taxon>Araneomorphae</taxon>
        <taxon>Entelegynae</taxon>
        <taxon>Araneoidea</taxon>
        <taxon>Nephilidae</taxon>
        <taxon>Nephila</taxon>
    </lineage>
</organism>
<accession>A0A8X6TH94</accession>
<sequence length="135" mass="15575">MDSSLIRLRKTSINFSCAFTLTVIGMMTDTKKFSKEAELRKMLQLNRKKRTTIMFWDTWQVRVFPQSTLSPLIKVGSVRLVHHPSSESSLKIHTSPPREFQGSKSPATTHAYHCLLWKGTHSKSWKDVRKLSRGE</sequence>